<dbReference type="NCBIfam" id="NF006830">
    <property type="entry name" value="PRK09355.1"/>
    <property type="match status" value="1"/>
</dbReference>
<reference evidence="12 13" key="1">
    <citation type="submission" date="2018-01" db="EMBL/GenBank/DDBJ databases">
        <title>Saezia sanguinis gen. nov., sp. nov., in the order Burkholderiales isolated from human blood.</title>
        <authorList>
            <person name="Medina-Pascual M.J."/>
            <person name="Valdezate S."/>
            <person name="Monzon S."/>
            <person name="Cuesta I."/>
            <person name="Carrasco G."/>
            <person name="Villalon P."/>
            <person name="Saez-Nieto J.A."/>
        </authorList>
    </citation>
    <scope>NUCLEOTIDE SEQUENCE [LARGE SCALE GENOMIC DNA]</scope>
    <source>
        <strain evidence="12 13">CNM695-12</strain>
    </source>
</reference>
<comment type="function">
    <text evidence="11">Catalyzes the phosphorylation of the hydroxyl group of 4-methyl-5-beta-hydroxyethylthiazole (THZ).</text>
</comment>
<keyword evidence="10 11" id="KW-0784">Thiamine biosynthesis</keyword>
<gene>
    <name evidence="11 12" type="primary">thiM</name>
    <name evidence="12" type="ORF">CUZ56_01443</name>
</gene>
<dbReference type="EC" id="2.7.1.50" evidence="11"/>
<dbReference type="SUPFAM" id="SSF53613">
    <property type="entry name" value="Ribokinase-like"/>
    <property type="match status" value="1"/>
</dbReference>
<dbReference type="GO" id="GO:0000287">
    <property type="term" value="F:magnesium ion binding"/>
    <property type="evidence" value="ECO:0007669"/>
    <property type="project" value="UniProtKB-UniRule"/>
</dbReference>
<evidence type="ECO:0000256" key="2">
    <source>
        <dbReference type="ARBA" id="ARBA00001946"/>
    </source>
</evidence>
<comment type="caution">
    <text evidence="12">The sequence shown here is derived from an EMBL/GenBank/DDBJ whole genome shotgun (WGS) entry which is preliminary data.</text>
</comment>
<keyword evidence="4 11" id="KW-0808">Transferase</keyword>
<dbReference type="Proteomes" id="UP000286947">
    <property type="component" value="Unassembled WGS sequence"/>
</dbReference>
<evidence type="ECO:0000313" key="12">
    <source>
        <dbReference type="EMBL" id="RUS67496.1"/>
    </source>
</evidence>
<dbReference type="EMBL" id="PQSP01000002">
    <property type="protein sequence ID" value="RUS67496.1"/>
    <property type="molecule type" value="Genomic_DNA"/>
</dbReference>
<dbReference type="HAMAP" id="MF_00228">
    <property type="entry name" value="Thz_kinase"/>
    <property type="match status" value="1"/>
</dbReference>
<evidence type="ECO:0000313" key="13">
    <source>
        <dbReference type="Proteomes" id="UP000286947"/>
    </source>
</evidence>
<comment type="catalytic activity">
    <reaction evidence="1 11">
        <text>5-(2-hydroxyethyl)-4-methylthiazole + ATP = 4-methyl-5-(2-phosphooxyethyl)-thiazole + ADP + H(+)</text>
        <dbReference type="Rhea" id="RHEA:24212"/>
        <dbReference type="ChEBI" id="CHEBI:15378"/>
        <dbReference type="ChEBI" id="CHEBI:17957"/>
        <dbReference type="ChEBI" id="CHEBI:30616"/>
        <dbReference type="ChEBI" id="CHEBI:58296"/>
        <dbReference type="ChEBI" id="CHEBI:456216"/>
        <dbReference type="EC" id="2.7.1.50"/>
    </reaction>
</comment>
<dbReference type="OrthoDB" id="8909021at2"/>
<dbReference type="InterPro" id="IPR000417">
    <property type="entry name" value="Hyethyz_kinase"/>
</dbReference>
<feature type="binding site" evidence="11">
    <location>
        <position position="121"/>
    </location>
    <ligand>
        <name>ATP</name>
        <dbReference type="ChEBI" id="CHEBI:30616"/>
    </ligand>
</feature>
<evidence type="ECO:0000256" key="4">
    <source>
        <dbReference type="ARBA" id="ARBA00022679"/>
    </source>
</evidence>
<dbReference type="GO" id="GO:0009229">
    <property type="term" value="P:thiamine diphosphate biosynthetic process"/>
    <property type="evidence" value="ECO:0007669"/>
    <property type="project" value="UniProtKB-UniRule"/>
</dbReference>
<name>A0A433SFM1_9BURK</name>
<dbReference type="NCBIfam" id="TIGR00694">
    <property type="entry name" value="thiM"/>
    <property type="match status" value="1"/>
</dbReference>
<dbReference type="AlphaFoldDB" id="A0A433SFM1"/>
<dbReference type="Pfam" id="PF02110">
    <property type="entry name" value="HK"/>
    <property type="match status" value="1"/>
</dbReference>
<dbReference type="CDD" id="cd01170">
    <property type="entry name" value="THZ_kinase"/>
    <property type="match status" value="1"/>
</dbReference>
<keyword evidence="5 11" id="KW-0479">Metal-binding</keyword>
<evidence type="ECO:0000256" key="5">
    <source>
        <dbReference type="ARBA" id="ARBA00022723"/>
    </source>
</evidence>
<dbReference type="PIRSF" id="PIRSF000513">
    <property type="entry name" value="Thz_kinase"/>
    <property type="match status" value="1"/>
</dbReference>
<dbReference type="PRINTS" id="PR01099">
    <property type="entry name" value="HYETHTZKNASE"/>
</dbReference>
<dbReference type="GO" id="GO:0009228">
    <property type="term" value="P:thiamine biosynthetic process"/>
    <property type="evidence" value="ECO:0007669"/>
    <property type="project" value="UniProtKB-KW"/>
</dbReference>
<proteinExistence type="inferred from homology"/>
<evidence type="ECO:0000256" key="9">
    <source>
        <dbReference type="ARBA" id="ARBA00022842"/>
    </source>
</evidence>
<protein>
    <recommendedName>
        <fullName evidence="11">Hydroxyethylthiazole kinase</fullName>
        <ecNumber evidence="11">2.7.1.50</ecNumber>
    </recommendedName>
    <alternativeName>
        <fullName evidence="11">4-methyl-5-beta-hydroxyethylthiazole kinase</fullName>
        <shortName evidence="11">TH kinase</shortName>
        <shortName evidence="11">Thz kinase</shortName>
    </alternativeName>
</protein>
<keyword evidence="6 11" id="KW-0547">Nucleotide-binding</keyword>
<evidence type="ECO:0000256" key="10">
    <source>
        <dbReference type="ARBA" id="ARBA00022977"/>
    </source>
</evidence>
<feature type="binding site" evidence="11">
    <location>
        <position position="167"/>
    </location>
    <ligand>
        <name>ATP</name>
        <dbReference type="ChEBI" id="CHEBI:30616"/>
    </ligand>
</feature>
<sequence length="265" mass="27939">MLNQQILMQQLQQVRQTGPLVHCMTNDVVVNFTANVLLAIGASPAMVMAREESVPFARIASSLLVNVGTLTPELADSIKAAVIAAHEAGKPWVLDPVAYGVLDFRTRFCDGLLQYRPAVIRGNAAEIAAMGGQKSLSKGTDSLTSSNEVLECARQLARQHQTVVAMTGQTDYVTDGVSTYALDNGHEQLTRITGAGCSLSAMVAAYCAVCETPLLAALAALSHMGIAGELAAGRTRAVGSFAVALLDELDLLAQNGVQQLQCQQV</sequence>
<evidence type="ECO:0000256" key="1">
    <source>
        <dbReference type="ARBA" id="ARBA00001771"/>
    </source>
</evidence>
<evidence type="ECO:0000256" key="11">
    <source>
        <dbReference type="HAMAP-Rule" id="MF_00228"/>
    </source>
</evidence>
<keyword evidence="9 11" id="KW-0460">Magnesium</keyword>
<evidence type="ECO:0000256" key="8">
    <source>
        <dbReference type="ARBA" id="ARBA00022840"/>
    </source>
</evidence>
<evidence type="ECO:0000256" key="3">
    <source>
        <dbReference type="ARBA" id="ARBA00004868"/>
    </source>
</evidence>
<evidence type="ECO:0000256" key="7">
    <source>
        <dbReference type="ARBA" id="ARBA00022777"/>
    </source>
</evidence>
<comment type="similarity">
    <text evidence="11">Belongs to the Thz kinase family.</text>
</comment>
<keyword evidence="8 11" id="KW-0067">ATP-binding</keyword>
<comment type="cofactor">
    <cofactor evidence="2 11">
        <name>Mg(2+)</name>
        <dbReference type="ChEBI" id="CHEBI:18420"/>
    </cofactor>
</comment>
<dbReference type="Gene3D" id="3.40.1190.20">
    <property type="match status" value="1"/>
</dbReference>
<feature type="binding site" evidence="11">
    <location>
        <position position="46"/>
    </location>
    <ligand>
        <name>substrate</name>
    </ligand>
</feature>
<organism evidence="12 13">
    <name type="scientific">Saezia sanguinis</name>
    <dbReference type="NCBI Taxonomy" id="1965230"/>
    <lineage>
        <taxon>Bacteria</taxon>
        <taxon>Pseudomonadati</taxon>
        <taxon>Pseudomonadota</taxon>
        <taxon>Betaproteobacteria</taxon>
        <taxon>Burkholderiales</taxon>
        <taxon>Saeziaceae</taxon>
        <taxon>Saezia</taxon>
    </lineage>
</organism>
<dbReference type="UniPathway" id="UPA00060">
    <property type="reaction ID" value="UER00139"/>
</dbReference>
<dbReference type="GO" id="GO:0005524">
    <property type="term" value="F:ATP binding"/>
    <property type="evidence" value="ECO:0007669"/>
    <property type="project" value="UniProtKB-UniRule"/>
</dbReference>
<dbReference type="InterPro" id="IPR029056">
    <property type="entry name" value="Ribokinase-like"/>
</dbReference>
<evidence type="ECO:0000256" key="6">
    <source>
        <dbReference type="ARBA" id="ARBA00022741"/>
    </source>
</evidence>
<keyword evidence="7 11" id="KW-0418">Kinase</keyword>
<dbReference type="GO" id="GO:0004417">
    <property type="term" value="F:hydroxyethylthiazole kinase activity"/>
    <property type="evidence" value="ECO:0007669"/>
    <property type="project" value="UniProtKB-UniRule"/>
</dbReference>
<keyword evidence="13" id="KW-1185">Reference proteome</keyword>
<feature type="binding site" evidence="11">
    <location>
        <position position="194"/>
    </location>
    <ligand>
        <name>substrate</name>
    </ligand>
</feature>
<comment type="pathway">
    <text evidence="3 11">Cofactor biosynthesis; thiamine diphosphate biosynthesis; 4-methyl-5-(2-phosphoethyl)-thiazole from 5-(2-hydroxyethyl)-4-methylthiazole: step 1/1.</text>
</comment>
<dbReference type="RefSeq" id="WP_126979563.1">
    <property type="nucleotide sequence ID" value="NZ_PQSP01000002.1"/>
</dbReference>
<accession>A0A433SFM1</accession>